<dbReference type="EMBL" id="JAVDQG010000004">
    <property type="protein sequence ID" value="MDR6226153.1"/>
    <property type="molecule type" value="Genomic_DNA"/>
</dbReference>
<keyword evidence="2" id="KW-0012">Acyltransferase</keyword>
<comment type="caution">
    <text evidence="2">The sequence shown here is derived from an EMBL/GenBank/DDBJ whole genome shotgun (WGS) entry which is preliminary data.</text>
</comment>
<dbReference type="Gene3D" id="3.40.630.30">
    <property type="match status" value="1"/>
</dbReference>
<evidence type="ECO:0000313" key="2">
    <source>
        <dbReference type="EMBL" id="MDR6226153.1"/>
    </source>
</evidence>
<dbReference type="GO" id="GO:0016746">
    <property type="term" value="F:acyltransferase activity"/>
    <property type="evidence" value="ECO:0007669"/>
    <property type="project" value="UniProtKB-KW"/>
</dbReference>
<dbReference type="InterPro" id="IPR016181">
    <property type="entry name" value="Acyl_CoA_acyltransferase"/>
</dbReference>
<dbReference type="PANTHER" id="PTHR43441:SF12">
    <property type="entry name" value="RIBOSOMAL N-ACETYLTRANSFERASE YDAF-RELATED"/>
    <property type="match status" value="1"/>
</dbReference>
<accession>A0ABU1IN07</accession>
<keyword evidence="2" id="KW-0808">Transferase</keyword>
<dbReference type="SUPFAM" id="SSF55729">
    <property type="entry name" value="Acyl-CoA N-acyltransferases (Nat)"/>
    <property type="match status" value="1"/>
</dbReference>
<dbReference type="Proteomes" id="UP001185012">
    <property type="component" value="Unassembled WGS sequence"/>
</dbReference>
<evidence type="ECO:0000313" key="3">
    <source>
        <dbReference type="Proteomes" id="UP001185012"/>
    </source>
</evidence>
<keyword evidence="3" id="KW-1185">Reference proteome</keyword>
<gene>
    <name evidence="2" type="ORF">JOE21_002159</name>
</gene>
<reference evidence="2 3" key="1">
    <citation type="submission" date="2023-07" db="EMBL/GenBank/DDBJ databases">
        <title>Genomic Encyclopedia of Type Strains, Phase IV (KMG-IV): sequencing the most valuable type-strain genomes for metagenomic binning, comparative biology and taxonomic classification.</title>
        <authorList>
            <person name="Goeker M."/>
        </authorList>
    </citation>
    <scope>NUCLEOTIDE SEQUENCE [LARGE SCALE GENOMIC DNA]</scope>
    <source>
        <strain evidence="2 3">DSM 45903</strain>
    </source>
</reference>
<dbReference type="PANTHER" id="PTHR43441">
    <property type="entry name" value="RIBOSOMAL-PROTEIN-SERINE ACETYLTRANSFERASE"/>
    <property type="match status" value="1"/>
</dbReference>
<name>A0ABU1IN07_9BACL</name>
<sequence length="185" mass="21258">MFEKPVDDETALKLLERHHGEDLFRLVDANRKRLRPWMGWVETTREPADSDAFIRDALKGFAEGTCIHFGIWHRGKLAGVVGPHTIQAMNESAEIGYWIGREAEGHGILTRSCIAVIDYLVDIRGLNRIEARCAVSNHRSRRVMERLGMQHEGTLCQSVKLPHGFEDTRVYAVLAAEWRERRKRD</sequence>
<dbReference type="InterPro" id="IPR051908">
    <property type="entry name" value="Ribosomal_N-acetyltransferase"/>
</dbReference>
<feature type="domain" description="N-acetyltransferase" evidence="1">
    <location>
        <begin position="24"/>
        <end position="177"/>
    </location>
</feature>
<dbReference type="InterPro" id="IPR000182">
    <property type="entry name" value="GNAT_dom"/>
</dbReference>
<dbReference type="PROSITE" id="PS51186">
    <property type="entry name" value="GNAT"/>
    <property type="match status" value="1"/>
</dbReference>
<dbReference type="RefSeq" id="WP_309865674.1">
    <property type="nucleotide sequence ID" value="NZ_JAVDQG010000004.1"/>
</dbReference>
<proteinExistence type="predicted"/>
<organism evidence="2 3">
    <name type="scientific">Desmospora profundinema</name>
    <dbReference type="NCBI Taxonomy" id="1571184"/>
    <lineage>
        <taxon>Bacteria</taxon>
        <taxon>Bacillati</taxon>
        <taxon>Bacillota</taxon>
        <taxon>Bacilli</taxon>
        <taxon>Bacillales</taxon>
        <taxon>Thermoactinomycetaceae</taxon>
        <taxon>Desmospora</taxon>
    </lineage>
</organism>
<protein>
    <submittedName>
        <fullName evidence="2">Ribosomal-protein-serine acetyltransferase</fullName>
        <ecNumber evidence="2">2.3.1.-</ecNumber>
    </submittedName>
</protein>
<dbReference type="EC" id="2.3.1.-" evidence="2"/>
<evidence type="ECO:0000259" key="1">
    <source>
        <dbReference type="PROSITE" id="PS51186"/>
    </source>
</evidence>
<dbReference type="Pfam" id="PF13302">
    <property type="entry name" value="Acetyltransf_3"/>
    <property type="match status" value="1"/>
</dbReference>